<evidence type="ECO:0000256" key="8">
    <source>
        <dbReference type="SAM" id="Phobius"/>
    </source>
</evidence>
<dbReference type="GO" id="GO:0042128">
    <property type="term" value="P:nitrate assimilation"/>
    <property type="evidence" value="ECO:0007669"/>
    <property type="project" value="UniProtKB-KW"/>
</dbReference>
<evidence type="ECO:0000256" key="2">
    <source>
        <dbReference type="ARBA" id="ARBA00008432"/>
    </source>
</evidence>
<feature type="transmembrane region" description="Helical" evidence="8">
    <location>
        <begin position="667"/>
        <end position="684"/>
    </location>
</feature>
<feature type="transmembrane region" description="Helical" evidence="8">
    <location>
        <begin position="319"/>
        <end position="342"/>
    </location>
</feature>
<evidence type="ECO:0000256" key="3">
    <source>
        <dbReference type="ARBA" id="ARBA00022692"/>
    </source>
</evidence>
<evidence type="ECO:0000256" key="7">
    <source>
        <dbReference type="SAM" id="MobiDB-lite"/>
    </source>
</evidence>
<evidence type="ECO:0000256" key="4">
    <source>
        <dbReference type="ARBA" id="ARBA00022989"/>
    </source>
</evidence>
<keyword evidence="11" id="KW-1185">Reference proteome</keyword>
<keyword evidence="6 8" id="KW-0472">Membrane</keyword>
<feature type="transmembrane region" description="Helical" evidence="8">
    <location>
        <begin position="554"/>
        <end position="574"/>
    </location>
</feature>
<organism evidence="10 11">
    <name type="scientific">Hansschlegelia beijingensis</name>
    <dbReference type="NCBI Taxonomy" id="1133344"/>
    <lineage>
        <taxon>Bacteria</taxon>
        <taxon>Pseudomonadati</taxon>
        <taxon>Pseudomonadota</taxon>
        <taxon>Alphaproteobacteria</taxon>
        <taxon>Hyphomicrobiales</taxon>
        <taxon>Methylopilaceae</taxon>
        <taxon>Hansschlegelia</taxon>
    </lineage>
</organism>
<feature type="transmembrane region" description="Helical" evidence="8">
    <location>
        <begin position="881"/>
        <end position="901"/>
    </location>
</feature>
<comment type="caution">
    <text evidence="10">The sequence shown here is derived from an EMBL/GenBank/DDBJ whole genome shotgun (WGS) entry which is preliminary data.</text>
</comment>
<dbReference type="Pfam" id="PF07690">
    <property type="entry name" value="MFS_1"/>
    <property type="match status" value="2"/>
</dbReference>
<feature type="transmembrane region" description="Helical" evidence="8">
    <location>
        <begin position="221"/>
        <end position="241"/>
    </location>
</feature>
<feature type="transmembrane region" description="Helical" evidence="8">
    <location>
        <begin position="84"/>
        <end position="102"/>
    </location>
</feature>
<comment type="similarity">
    <text evidence="2">Belongs to the major facilitator superfamily. Nitrate/nitrite porter (TC 2.A.1.8) family.</text>
</comment>
<dbReference type="InterPro" id="IPR011701">
    <property type="entry name" value="MFS"/>
</dbReference>
<dbReference type="SUPFAM" id="SSF103473">
    <property type="entry name" value="MFS general substrate transporter"/>
    <property type="match status" value="2"/>
</dbReference>
<feature type="transmembrane region" description="Helical" evidence="8">
    <location>
        <begin position="704"/>
        <end position="728"/>
    </location>
</feature>
<feature type="domain" description="Major facilitator superfamily (MFS) profile" evidence="9">
    <location>
        <begin position="17"/>
        <end position="415"/>
    </location>
</feature>
<feature type="transmembrane region" description="Helical" evidence="8">
    <location>
        <begin position="385"/>
        <end position="406"/>
    </location>
</feature>
<proteinExistence type="inferred from homology"/>
<feature type="region of interest" description="Disordered" evidence="7">
    <location>
        <begin position="438"/>
        <end position="470"/>
    </location>
</feature>
<feature type="transmembrane region" description="Helical" evidence="8">
    <location>
        <begin position="108"/>
        <end position="129"/>
    </location>
</feature>
<evidence type="ECO:0000313" key="11">
    <source>
        <dbReference type="Proteomes" id="UP000528964"/>
    </source>
</evidence>
<feature type="transmembrane region" description="Helical" evidence="8">
    <location>
        <begin position="54"/>
        <end position="72"/>
    </location>
</feature>
<sequence>MAVLDSSPNGSAEAANRALWASTIAFTASFAVWTIFAIIGIGIRDELDLSETQFGLLVGTPILSGSLSRLFLGMWSDRYGGRKIFAALMFISAAATFALIWADNYPKMLLAGLVVGLAGGTFSVGIPYVSRFFSPEKQGTALGIFGAGNVGAAVTKFLAPFVMVAMGWRGVAEVWAVGLALTAVVFLLVTKDEPADTARAPEAFLDQFKVLVHAQVWRFSLYYFFVFGGFVALALWLPHYLVSTYGLSLSSAGMLAAFYSVPASLFRVYGGVLSDRYGARAVLYWTFAVGVVSTFMLSYPPTTYIIEGIREPIRFSTSMGLAPFLIIMFVLGFFMSLGKAAVYKHVPVYYPHEVGAVGGLVGMIGGLGGFLLPVAFGVLEDLTGVRTACFALLFLIAIASLIWMHVSVLSLNREKAQPAAPASAPALPLAEPALPLGEPGAATDERRAPEQAAQKAQEARDPHLLTDWRPEDPQFWESTGRAIARRNLWISTYCLALAFAVWQIWSIVVAWLPAAGFQFTSNQLFWLAAAPGISGATLRIFYSFLVPVFGGRLWTALSTGLLLIPAFGLGYAIQNPETPYLIFLALALLCGFGGGNFASSVSNISFFFPRKEKGRALAINSGIGNLGVSVMQMVVPIVISMGIFGYLSGSPQTTPDGATVWLQNAGFFWVPLIVVGVLAAWFGMDDIASAKASFTEQMVIFRHLHTWVMCWLYTGTFGTFIGMSAGFPLLTRLVFPQVDALNYAFVGPLVGALSRAFSGGLSDRLGGERVSFWVFVSMIVFTFLLIWGLKIESFTIFFSMTLLLFFASGVGNASTFQMVPGIMARVVETQAPHATAEERRHRAEFESAAITGFISAIAAYGGFYIPKALGTSIAVSGNADAALYGFAVFFITCALATWFFYTGPRGLFRTTEPRA</sequence>
<feature type="transmembrane region" description="Helical" evidence="8">
    <location>
        <begin position="141"/>
        <end position="168"/>
    </location>
</feature>
<feature type="transmembrane region" description="Helical" evidence="8">
    <location>
        <begin position="247"/>
        <end position="269"/>
    </location>
</feature>
<feature type="transmembrane region" description="Helical" evidence="8">
    <location>
        <begin position="770"/>
        <end position="789"/>
    </location>
</feature>
<feature type="transmembrane region" description="Helical" evidence="8">
    <location>
        <begin position="622"/>
        <end position="647"/>
    </location>
</feature>
<keyword evidence="5" id="KW-0534">Nitrate assimilation</keyword>
<feature type="transmembrane region" description="Helical" evidence="8">
    <location>
        <begin position="524"/>
        <end position="542"/>
    </location>
</feature>
<feature type="transmembrane region" description="Helical" evidence="8">
    <location>
        <begin position="354"/>
        <end position="379"/>
    </location>
</feature>
<feature type="transmembrane region" description="Helical" evidence="8">
    <location>
        <begin position="740"/>
        <end position="758"/>
    </location>
</feature>
<keyword evidence="4 8" id="KW-1133">Transmembrane helix</keyword>
<evidence type="ECO:0000256" key="6">
    <source>
        <dbReference type="ARBA" id="ARBA00023136"/>
    </source>
</evidence>
<dbReference type="InterPro" id="IPR020846">
    <property type="entry name" value="MFS_dom"/>
</dbReference>
<dbReference type="Gene3D" id="1.20.1250.20">
    <property type="entry name" value="MFS general substrate transporter like domains"/>
    <property type="match status" value="3"/>
</dbReference>
<dbReference type="GO" id="GO:0016020">
    <property type="term" value="C:membrane"/>
    <property type="evidence" value="ECO:0007669"/>
    <property type="project" value="UniProtKB-SubCell"/>
</dbReference>
<evidence type="ECO:0000256" key="1">
    <source>
        <dbReference type="ARBA" id="ARBA00004141"/>
    </source>
</evidence>
<dbReference type="AlphaFoldDB" id="A0A7W6CUK7"/>
<dbReference type="PANTHER" id="PTHR23515">
    <property type="entry name" value="HIGH-AFFINITY NITRATE TRANSPORTER 2.3"/>
    <property type="match status" value="1"/>
</dbReference>
<dbReference type="CDD" id="cd17341">
    <property type="entry name" value="MFS_NRT2_like"/>
    <property type="match status" value="2"/>
</dbReference>
<accession>A0A7W6CUK7</accession>
<dbReference type="InterPro" id="IPR044772">
    <property type="entry name" value="NO3_transporter"/>
</dbReference>
<feature type="compositionally biased region" description="Basic and acidic residues" evidence="7">
    <location>
        <begin position="457"/>
        <end position="470"/>
    </location>
</feature>
<dbReference type="InterPro" id="IPR036259">
    <property type="entry name" value="MFS_trans_sf"/>
</dbReference>
<dbReference type="EMBL" id="JACIDR010000001">
    <property type="protein sequence ID" value="MBB3971380.1"/>
    <property type="molecule type" value="Genomic_DNA"/>
</dbReference>
<name>A0A7W6CUK7_9HYPH</name>
<feature type="transmembrane region" description="Helical" evidence="8">
    <location>
        <begin position="580"/>
        <end position="601"/>
    </location>
</feature>
<dbReference type="PROSITE" id="PS50850">
    <property type="entry name" value="MFS"/>
    <property type="match status" value="1"/>
</dbReference>
<dbReference type="GO" id="GO:0015112">
    <property type="term" value="F:nitrate transmembrane transporter activity"/>
    <property type="evidence" value="ECO:0007669"/>
    <property type="project" value="InterPro"/>
</dbReference>
<evidence type="ECO:0000259" key="9">
    <source>
        <dbReference type="PROSITE" id="PS50850"/>
    </source>
</evidence>
<evidence type="ECO:0000256" key="5">
    <source>
        <dbReference type="ARBA" id="ARBA00023063"/>
    </source>
</evidence>
<comment type="subcellular location">
    <subcellularLocation>
        <location evidence="1">Membrane</location>
        <topology evidence="1">Multi-pass membrane protein</topology>
    </subcellularLocation>
</comment>
<feature type="transmembrane region" description="Helical" evidence="8">
    <location>
        <begin position="795"/>
        <end position="816"/>
    </location>
</feature>
<keyword evidence="3 8" id="KW-0812">Transmembrane</keyword>
<gene>
    <name evidence="10" type="ORF">GGR24_000013</name>
</gene>
<feature type="transmembrane region" description="Helical" evidence="8">
    <location>
        <begin position="488"/>
        <end position="512"/>
    </location>
</feature>
<feature type="transmembrane region" description="Helical" evidence="8">
    <location>
        <begin position="18"/>
        <end position="42"/>
    </location>
</feature>
<protein>
    <submittedName>
        <fullName evidence="10">NNP family nitrate/nitrite transporter-like MFS transporter</fullName>
    </submittedName>
</protein>
<reference evidence="10 11" key="1">
    <citation type="submission" date="2020-08" db="EMBL/GenBank/DDBJ databases">
        <title>Genomic Encyclopedia of Type Strains, Phase IV (KMG-IV): sequencing the most valuable type-strain genomes for metagenomic binning, comparative biology and taxonomic classification.</title>
        <authorList>
            <person name="Goeker M."/>
        </authorList>
    </citation>
    <scope>NUCLEOTIDE SEQUENCE [LARGE SCALE GENOMIC DNA]</scope>
    <source>
        <strain evidence="10 11">DSM 25481</strain>
    </source>
</reference>
<feature type="transmembrane region" description="Helical" evidence="8">
    <location>
        <begin position="174"/>
        <end position="190"/>
    </location>
</feature>
<feature type="transmembrane region" description="Helical" evidence="8">
    <location>
        <begin position="848"/>
        <end position="869"/>
    </location>
</feature>
<dbReference type="Proteomes" id="UP000528964">
    <property type="component" value="Unassembled WGS sequence"/>
</dbReference>
<feature type="transmembrane region" description="Helical" evidence="8">
    <location>
        <begin position="281"/>
        <end position="299"/>
    </location>
</feature>
<evidence type="ECO:0000313" key="10">
    <source>
        <dbReference type="EMBL" id="MBB3971380.1"/>
    </source>
</evidence>